<protein>
    <submittedName>
        <fullName evidence="2">Uncharacterized protein</fullName>
    </submittedName>
</protein>
<dbReference type="AlphaFoldDB" id="A0A1F4V4N6"/>
<dbReference type="Proteomes" id="UP000178771">
    <property type="component" value="Unassembled WGS sequence"/>
</dbReference>
<dbReference type="EMBL" id="MEVH01000005">
    <property type="protein sequence ID" value="OGC52124.1"/>
    <property type="molecule type" value="Genomic_DNA"/>
</dbReference>
<evidence type="ECO:0000313" key="2">
    <source>
        <dbReference type="EMBL" id="OGC52124.1"/>
    </source>
</evidence>
<keyword evidence="1" id="KW-0812">Transmembrane</keyword>
<accession>A0A1F4V4N6</accession>
<keyword evidence="1" id="KW-1133">Transmembrane helix</keyword>
<proteinExistence type="predicted"/>
<reference evidence="2 3" key="1">
    <citation type="journal article" date="2016" name="Nat. Commun.">
        <title>Thousands of microbial genomes shed light on interconnected biogeochemical processes in an aquifer system.</title>
        <authorList>
            <person name="Anantharaman K."/>
            <person name="Brown C.T."/>
            <person name="Hug L.A."/>
            <person name="Sharon I."/>
            <person name="Castelle C.J."/>
            <person name="Probst A.J."/>
            <person name="Thomas B.C."/>
            <person name="Singh A."/>
            <person name="Wilkins M.J."/>
            <person name="Karaoz U."/>
            <person name="Brodie E.L."/>
            <person name="Williams K.H."/>
            <person name="Hubbard S.S."/>
            <person name="Banfield J.F."/>
        </authorList>
    </citation>
    <scope>NUCLEOTIDE SEQUENCE [LARGE SCALE GENOMIC DNA]</scope>
</reference>
<evidence type="ECO:0000256" key="1">
    <source>
        <dbReference type="SAM" id="Phobius"/>
    </source>
</evidence>
<name>A0A1F4V4N6_UNCKA</name>
<organism evidence="2 3">
    <name type="scientific">candidate division WWE3 bacterium RIFCSPLOWO2_01_FULL_39_13</name>
    <dbReference type="NCBI Taxonomy" id="1802624"/>
    <lineage>
        <taxon>Bacteria</taxon>
        <taxon>Katanobacteria</taxon>
    </lineage>
</organism>
<sequence>MNLTETQIAVRKLLIAIAVMTFIYYSGRFLIIQGINAYNKIFPKEPAAPEARFGPLPKLKMTSISIPVKPQYVLDTVDGKLPVFQDRIAVYQIIQPQTTLLSEQKIKQLAKDMFFTGAYTKISASEFKWVDGSNSRTFQANAITRNFSLDTDSNKLSNVMAATGSITQKDAESKVLSFIKSKTLFNSTDLEHITTSSIAAEVLFGILEESGTAADSSKLIKINIYRYLEASPATKTKKAITYQILGPDPKNSLASFFTTNDSSYFKFPIIDFTYWDVDYEDKSNYYLSPIEQVWTAVTEGKGITAYLKTSRSDYFGSQENLDIVKVEIRDIYLAYYEPAEFVKYLQPIYVFEGQFETSNFEGQLPQQGEITIYYPAIRGDFVKSTTEN</sequence>
<evidence type="ECO:0000313" key="3">
    <source>
        <dbReference type="Proteomes" id="UP000178771"/>
    </source>
</evidence>
<keyword evidence="1" id="KW-0472">Membrane</keyword>
<feature type="transmembrane region" description="Helical" evidence="1">
    <location>
        <begin position="12"/>
        <end position="31"/>
    </location>
</feature>
<gene>
    <name evidence="2" type="ORF">A2982_01365</name>
</gene>
<comment type="caution">
    <text evidence="2">The sequence shown here is derived from an EMBL/GenBank/DDBJ whole genome shotgun (WGS) entry which is preliminary data.</text>
</comment>
<dbReference type="STRING" id="1802624.A2982_01365"/>